<dbReference type="EMBL" id="BGPR01001585">
    <property type="protein sequence ID" value="GBM57243.1"/>
    <property type="molecule type" value="Genomic_DNA"/>
</dbReference>
<dbReference type="AlphaFoldDB" id="A0A4Y2GUN5"/>
<gene>
    <name evidence="1" type="ORF">AVEN_33483_1</name>
</gene>
<evidence type="ECO:0000313" key="2">
    <source>
        <dbReference type="Proteomes" id="UP000499080"/>
    </source>
</evidence>
<comment type="caution">
    <text evidence="1">The sequence shown here is derived from an EMBL/GenBank/DDBJ whole genome shotgun (WGS) entry which is preliminary data.</text>
</comment>
<proteinExistence type="predicted"/>
<evidence type="ECO:0000313" key="1">
    <source>
        <dbReference type="EMBL" id="GBM57243.1"/>
    </source>
</evidence>
<reference evidence="1 2" key="1">
    <citation type="journal article" date="2019" name="Sci. Rep.">
        <title>Orb-weaving spider Araneus ventricosus genome elucidates the spidroin gene catalogue.</title>
        <authorList>
            <person name="Kono N."/>
            <person name="Nakamura H."/>
            <person name="Ohtoshi R."/>
            <person name="Moran D.A.P."/>
            <person name="Shinohara A."/>
            <person name="Yoshida Y."/>
            <person name="Fujiwara M."/>
            <person name="Mori M."/>
            <person name="Tomita M."/>
            <person name="Arakawa K."/>
        </authorList>
    </citation>
    <scope>NUCLEOTIDE SEQUENCE [LARGE SCALE GENOMIC DNA]</scope>
</reference>
<dbReference type="Proteomes" id="UP000499080">
    <property type="component" value="Unassembled WGS sequence"/>
</dbReference>
<name>A0A4Y2GUN5_ARAVE</name>
<accession>A0A4Y2GUN5</accession>
<dbReference type="OrthoDB" id="422540at2759"/>
<sequence length="107" mass="12204">MVRRFDYLVTFSTNTQSLRVQMRRNSVRKSFHLPYDGSYAVVKRGDNLYKVNIKGKLVNISIDILKPAFVAADSDMTIPSVKDIGDSHTVFPYKTKSGRTVRFPAIF</sequence>
<organism evidence="1 2">
    <name type="scientific">Araneus ventricosus</name>
    <name type="common">Orbweaver spider</name>
    <name type="synonym">Epeira ventricosa</name>
    <dbReference type="NCBI Taxonomy" id="182803"/>
    <lineage>
        <taxon>Eukaryota</taxon>
        <taxon>Metazoa</taxon>
        <taxon>Ecdysozoa</taxon>
        <taxon>Arthropoda</taxon>
        <taxon>Chelicerata</taxon>
        <taxon>Arachnida</taxon>
        <taxon>Araneae</taxon>
        <taxon>Araneomorphae</taxon>
        <taxon>Entelegynae</taxon>
        <taxon>Araneoidea</taxon>
        <taxon>Araneidae</taxon>
        <taxon>Araneus</taxon>
    </lineage>
</organism>
<keyword evidence="2" id="KW-1185">Reference proteome</keyword>
<protein>
    <submittedName>
        <fullName evidence="1">Uncharacterized protein</fullName>
    </submittedName>
</protein>